<feature type="region of interest" description="Disordered" evidence="1">
    <location>
        <begin position="377"/>
        <end position="399"/>
    </location>
</feature>
<feature type="compositionally biased region" description="Basic and acidic residues" evidence="1">
    <location>
        <begin position="634"/>
        <end position="647"/>
    </location>
</feature>
<dbReference type="Proteomes" id="UP001189429">
    <property type="component" value="Unassembled WGS sequence"/>
</dbReference>
<dbReference type="Pfam" id="PF17035">
    <property type="entry name" value="BET"/>
    <property type="match status" value="1"/>
</dbReference>
<comment type="caution">
    <text evidence="3">The sequence shown here is derived from an EMBL/GenBank/DDBJ whole genome shotgun (WGS) entry which is preliminary data.</text>
</comment>
<dbReference type="EMBL" id="CAUYUJ010021868">
    <property type="protein sequence ID" value="CAK0907492.1"/>
    <property type="molecule type" value="Genomic_DNA"/>
</dbReference>
<name>A0ABN9Y8P8_9DINO</name>
<dbReference type="InterPro" id="IPR027353">
    <property type="entry name" value="NET_dom"/>
</dbReference>
<dbReference type="SUPFAM" id="SSF51621">
    <property type="entry name" value="Phosphoenolpyruvate/pyruvate domain"/>
    <property type="match status" value="1"/>
</dbReference>
<keyword evidence="4" id="KW-1185">Reference proteome</keyword>
<organism evidence="3 4">
    <name type="scientific">Prorocentrum cordatum</name>
    <dbReference type="NCBI Taxonomy" id="2364126"/>
    <lineage>
        <taxon>Eukaryota</taxon>
        <taxon>Sar</taxon>
        <taxon>Alveolata</taxon>
        <taxon>Dinophyceae</taxon>
        <taxon>Prorocentrales</taxon>
        <taxon>Prorocentraceae</taxon>
        <taxon>Prorocentrum</taxon>
    </lineage>
</organism>
<dbReference type="PANTHER" id="PTHR42905:SF2">
    <property type="entry name" value="PHOSPHOENOLPYRUVATE CARBOXYLASE FAMILY PROTEIN"/>
    <property type="match status" value="1"/>
</dbReference>
<feature type="compositionally biased region" description="Low complexity" evidence="1">
    <location>
        <begin position="274"/>
        <end position="285"/>
    </location>
</feature>
<dbReference type="CDD" id="cd00377">
    <property type="entry name" value="ICL_PEPM"/>
    <property type="match status" value="1"/>
</dbReference>
<sequence>MSAVLVQRAGFPVCFMSGFAVSASQLALPDAGLISFGEQLQVGRNICEATRGRLLVIGDGDTGFGGSGNVRRTMRSYAAAGFAGITIEDQVYPKRCSYARGLAVEGREAAVARVRAAVASRDEMRTEGLDLVLVARTDCRNASAGGGLQEAIERCRAFAALGADVVYAEGLAGAGELRQLSTALPDTPTMLAQVERPGVPLIGAAEAGALGFSLSLLGVTVFNCALHAMRQALREMAAGGHPPSSSRMPFEELYREVGFDEHYSWEARFEGSASSGAAPAASGAQPAGGGSWGALPPEEKRSLQAKLDRMGSEQLDRVLEFLGPDVGDGEDEGEVDLDVDRLAPDRQLALVRQACASPPLPPAQRLRGDVRERAWMTSSRGRCSGKNLAPDSARGHQGLQGSNTHVGATVAGMGAGAALELRASLAIQTVEAFAKDAEATAIGAGGSLALVVFGAADLTVAVWAVVEVAAVAVEDEALADERVLLDCGVKDSDALDFVIQAWRRLGRSPAASAVAVAKKASASAQELSDFQTDPPAQPAAALRAQGDISTAALLRAEVGLMCGRGVVAAISCVFATSAFKFMVLVIALLAVVGIHPRRVIFGPENLGPEMSGTAIVNLSDLTAAATEEPGGPALRRDGREAGTRDAGAESAQMVANREAFAAGQNAAVKVIAGAARISEDAASAAASQSYSFARLSSCISQARTSVDMGELEASALARQLARRRRPCDMAPAASRVQAALHLGAAADENPLVKALDRRCAQVPGARGEGASAPLALRRLSRWPARCAADAGAAASGRGGACDAALLLAASRLAATPAVCKMQSQGACLAGRFDQRRGARAPGGVPWQCPAPGREKPSQGDVAVLELTPERVRAVLALHRDMPAMSPALESSVGQQCLRVALSYPGWLMPAAWQSMPHGPQSSHGSVPAPSGTGEAQDARLLPLACDQQAFSRFASASADGDVVQQVKTSGAKAVRDYLAAEGSAGDSRLEGLALNWGEDDQLLLG</sequence>
<evidence type="ECO:0000259" key="2">
    <source>
        <dbReference type="Pfam" id="PF17035"/>
    </source>
</evidence>
<feature type="domain" description="NET" evidence="2">
    <location>
        <begin position="298"/>
        <end position="352"/>
    </location>
</feature>
<feature type="region of interest" description="Disordered" evidence="1">
    <location>
        <begin position="274"/>
        <end position="297"/>
    </location>
</feature>
<reference evidence="3" key="1">
    <citation type="submission" date="2023-10" db="EMBL/GenBank/DDBJ databases">
        <authorList>
            <person name="Chen Y."/>
            <person name="Shah S."/>
            <person name="Dougan E. K."/>
            <person name="Thang M."/>
            <person name="Chan C."/>
        </authorList>
    </citation>
    <scope>NUCLEOTIDE SEQUENCE [LARGE SCALE GENOMIC DNA]</scope>
</reference>
<feature type="region of interest" description="Disordered" evidence="1">
    <location>
        <begin position="914"/>
        <end position="934"/>
    </location>
</feature>
<dbReference type="InterPro" id="IPR040442">
    <property type="entry name" value="Pyrv_kinase-like_dom_sf"/>
</dbReference>
<evidence type="ECO:0000313" key="4">
    <source>
        <dbReference type="Proteomes" id="UP001189429"/>
    </source>
</evidence>
<evidence type="ECO:0000313" key="3">
    <source>
        <dbReference type="EMBL" id="CAK0907492.1"/>
    </source>
</evidence>
<evidence type="ECO:0000256" key="1">
    <source>
        <dbReference type="SAM" id="MobiDB-lite"/>
    </source>
</evidence>
<gene>
    <name evidence="3" type="ORF">PCOR1329_LOCUS82493</name>
</gene>
<proteinExistence type="predicted"/>
<dbReference type="Gene3D" id="3.20.20.60">
    <property type="entry name" value="Phosphoenolpyruvate-binding domains"/>
    <property type="match status" value="1"/>
</dbReference>
<accession>A0ABN9Y8P8</accession>
<dbReference type="PANTHER" id="PTHR42905">
    <property type="entry name" value="PHOSPHOENOLPYRUVATE CARBOXYLASE"/>
    <property type="match status" value="1"/>
</dbReference>
<dbReference type="InterPro" id="IPR039556">
    <property type="entry name" value="ICL/PEPM"/>
</dbReference>
<feature type="non-terminal residue" evidence="3">
    <location>
        <position position="1005"/>
    </location>
</feature>
<dbReference type="Pfam" id="PF13714">
    <property type="entry name" value="PEP_mutase"/>
    <property type="match status" value="1"/>
</dbReference>
<protein>
    <recommendedName>
        <fullName evidence="2">NET domain-containing protein</fullName>
    </recommendedName>
</protein>
<dbReference type="InterPro" id="IPR015813">
    <property type="entry name" value="Pyrv/PenolPyrv_kinase-like_dom"/>
</dbReference>
<feature type="region of interest" description="Disordered" evidence="1">
    <location>
        <begin position="626"/>
        <end position="648"/>
    </location>
</feature>